<name>A0A6J7F4D6_9ZZZZ</name>
<sequence>MLVFDTDLESRIAIAHSLRTRFRSQGADSVERALSQWRSSRPALVLVDLVLEGGSGLEVLVEIRRNSQVPIIVTATDDRPESCVLALRLGADDYVARPYELSVLEARIDAVLRRTAAQSQPTKLGCPDHLEIDVESHQVFVGADEVRLTRIEFNMLAHLAANPRQVFTREQLLEAVWLSRSDWQAGATVTEHMRRLRTKLGTAADHIKTVYGRGYRLDLCAQVNPNSNTRLQPLAS</sequence>
<dbReference type="AlphaFoldDB" id="A0A6J7F4D6"/>
<reference evidence="8" key="1">
    <citation type="submission" date="2020-05" db="EMBL/GenBank/DDBJ databases">
        <authorList>
            <person name="Chiriac C."/>
            <person name="Salcher M."/>
            <person name="Ghai R."/>
            <person name="Kavagutti S V."/>
        </authorList>
    </citation>
    <scope>NUCLEOTIDE SEQUENCE</scope>
</reference>
<dbReference type="InterPro" id="IPR036388">
    <property type="entry name" value="WH-like_DNA-bd_sf"/>
</dbReference>
<accession>A0A6J7F4D6</accession>
<organism evidence="8">
    <name type="scientific">freshwater metagenome</name>
    <dbReference type="NCBI Taxonomy" id="449393"/>
    <lineage>
        <taxon>unclassified sequences</taxon>
        <taxon>metagenomes</taxon>
        <taxon>ecological metagenomes</taxon>
    </lineage>
</organism>
<dbReference type="SMART" id="SM00448">
    <property type="entry name" value="REC"/>
    <property type="match status" value="1"/>
</dbReference>
<dbReference type="Pfam" id="PF00486">
    <property type="entry name" value="Trans_reg_C"/>
    <property type="match status" value="1"/>
</dbReference>
<evidence type="ECO:0000256" key="2">
    <source>
        <dbReference type="ARBA" id="ARBA00023012"/>
    </source>
</evidence>
<dbReference type="CDD" id="cd00383">
    <property type="entry name" value="trans_reg_C"/>
    <property type="match status" value="1"/>
</dbReference>
<keyword evidence="4" id="KW-0238">DNA-binding</keyword>
<dbReference type="PANTHER" id="PTHR48111">
    <property type="entry name" value="REGULATOR OF RPOS"/>
    <property type="match status" value="1"/>
</dbReference>
<evidence type="ECO:0000256" key="1">
    <source>
        <dbReference type="ARBA" id="ARBA00022553"/>
    </source>
</evidence>
<dbReference type="EMBL" id="CAFBLP010000078">
    <property type="protein sequence ID" value="CAB4887039.1"/>
    <property type="molecule type" value="Genomic_DNA"/>
</dbReference>
<dbReference type="SMART" id="SM00862">
    <property type="entry name" value="Trans_reg_C"/>
    <property type="match status" value="1"/>
</dbReference>
<dbReference type="InterPro" id="IPR011006">
    <property type="entry name" value="CheY-like_superfamily"/>
</dbReference>
<dbReference type="PROSITE" id="PS51755">
    <property type="entry name" value="OMPR_PHOB"/>
    <property type="match status" value="1"/>
</dbReference>
<dbReference type="GO" id="GO:0000976">
    <property type="term" value="F:transcription cis-regulatory region binding"/>
    <property type="evidence" value="ECO:0007669"/>
    <property type="project" value="TreeGrafter"/>
</dbReference>
<protein>
    <submittedName>
        <fullName evidence="8">Unannotated protein</fullName>
    </submittedName>
</protein>
<dbReference type="Gene3D" id="1.10.10.10">
    <property type="entry name" value="Winged helix-like DNA-binding domain superfamily/Winged helix DNA-binding domain"/>
    <property type="match status" value="1"/>
</dbReference>
<dbReference type="PANTHER" id="PTHR48111:SF1">
    <property type="entry name" value="TWO-COMPONENT RESPONSE REGULATOR ORR33"/>
    <property type="match status" value="1"/>
</dbReference>
<keyword evidence="1" id="KW-0597">Phosphoprotein</keyword>
<dbReference type="GO" id="GO:0005829">
    <property type="term" value="C:cytosol"/>
    <property type="evidence" value="ECO:0007669"/>
    <property type="project" value="TreeGrafter"/>
</dbReference>
<feature type="domain" description="Response regulatory" evidence="6">
    <location>
        <begin position="1"/>
        <end position="112"/>
    </location>
</feature>
<evidence type="ECO:0000259" key="6">
    <source>
        <dbReference type="PROSITE" id="PS50110"/>
    </source>
</evidence>
<dbReference type="InterPro" id="IPR001867">
    <property type="entry name" value="OmpR/PhoB-type_DNA-bd"/>
</dbReference>
<dbReference type="PROSITE" id="PS50110">
    <property type="entry name" value="RESPONSE_REGULATORY"/>
    <property type="match status" value="1"/>
</dbReference>
<evidence type="ECO:0000313" key="8">
    <source>
        <dbReference type="EMBL" id="CAB4887039.1"/>
    </source>
</evidence>
<evidence type="ECO:0000259" key="7">
    <source>
        <dbReference type="PROSITE" id="PS51755"/>
    </source>
</evidence>
<evidence type="ECO:0000256" key="5">
    <source>
        <dbReference type="ARBA" id="ARBA00023163"/>
    </source>
</evidence>
<dbReference type="SUPFAM" id="SSF52172">
    <property type="entry name" value="CheY-like"/>
    <property type="match status" value="1"/>
</dbReference>
<dbReference type="GO" id="GO:0032993">
    <property type="term" value="C:protein-DNA complex"/>
    <property type="evidence" value="ECO:0007669"/>
    <property type="project" value="TreeGrafter"/>
</dbReference>
<dbReference type="InterPro" id="IPR039420">
    <property type="entry name" value="WalR-like"/>
</dbReference>
<keyword evidence="5" id="KW-0804">Transcription</keyword>
<dbReference type="GO" id="GO:0000156">
    <property type="term" value="F:phosphorelay response regulator activity"/>
    <property type="evidence" value="ECO:0007669"/>
    <property type="project" value="TreeGrafter"/>
</dbReference>
<dbReference type="Pfam" id="PF00072">
    <property type="entry name" value="Response_reg"/>
    <property type="match status" value="1"/>
</dbReference>
<evidence type="ECO:0000256" key="3">
    <source>
        <dbReference type="ARBA" id="ARBA00023015"/>
    </source>
</evidence>
<feature type="domain" description="OmpR/PhoB-type" evidence="7">
    <location>
        <begin position="121"/>
        <end position="219"/>
    </location>
</feature>
<dbReference type="GO" id="GO:0006355">
    <property type="term" value="P:regulation of DNA-templated transcription"/>
    <property type="evidence" value="ECO:0007669"/>
    <property type="project" value="InterPro"/>
</dbReference>
<keyword evidence="2" id="KW-0902">Two-component regulatory system</keyword>
<evidence type="ECO:0000256" key="4">
    <source>
        <dbReference type="ARBA" id="ARBA00023125"/>
    </source>
</evidence>
<keyword evidence="3" id="KW-0805">Transcription regulation</keyword>
<dbReference type="InterPro" id="IPR001789">
    <property type="entry name" value="Sig_transdc_resp-reg_receiver"/>
</dbReference>
<dbReference type="Gene3D" id="3.40.50.2300">
    <property type="match status" value="1"/>
</dbReference>
<gene>
    <name evidence="8" type="ORF">UFOPK3376_02440</name>
</gene>
<proteinExistence type="predicted"/>